<dbReference type="RefSeq" id="WP_068345884.1">
    <property type="nucleotide sequence ID" value="NZ_LQBQ01000012.1"/>
</dbReference>
<proteinExistence type="predicted"/>
<dbReference type="OrthoDB" id="7987888at2"/>
<evidence type="ECO:0008006" key="4">
    <source>
        <dbReference type="Google" id="ProtNLM"/>
    </source>
</evidence>
<evidence type="ECO:0000313" key="2">
    <source>
        <dbReference type="EMBL" id="KUJ80533.1"/>
    </source>
</evidence>
<dbReference type="AlphaFoldDB" id="A0A0X3TXR0"/>
<keyword evidence="3" id="KW-1185">Reference proteome</keyword>
<name>A0A0X3TXR0_9RHOB</name>
<evidence type="ECO:0000313" key="3">
    <source>
        <dbReference type="Proteomes" id="UP000053791"/>
    </source>
</evidence>
<evidence type="ECO:0000256" key="1">
    <source>
        <dbReference type="SAM" id="SignalP"/>
    </source>
</evidence>
<organism evidence="2 3">
    <name type="scientific">Ruegeria marisrubri</name>
    <dbReference type="NCBI Taxonomy" id="1685379"/>
    <lineage>
        <taxon>Bacteria</taxon>
        <taxon>Pseudomonadati</taxon>
        <taxon>Pseudomonadota</taxon>
        <taxon>Alphaproteobacteria</taxon>
        <taxon>Rhodobacterales</taxon>
        <taxon>Roseobacteraceae</taxon>
        <taxon>Ruegeria</taxon>
    </lineage>
</organism>
<dbReference type="EMBL" id="LQBQ01000012">
    <property type="protein sequence ID" value="KUJ80533.1"/>
    <property type="molecule type" value="Genomic_DNA"/>
</dbReference>
<comment type="caution">
    <text evidence="2">The sequence shown here is derived from an EMBL/GenBank/DDBJ whole genome shotgun (WGS) entry which is preliminary data.</text>
</comment>
<protein>
    <recommendedName>
        <fullName evidence="4">DUF2147 domain-containing protein</fullName>
    </recommendedName>
</protein>
<keyword evidence="1" id="KW-0732">Signal</keyword>
<feature type="signal peptide" evidence="1">
    <location>
        <begin position="1"/>
        <end position="21"/>
    </location>
</feature>
<dbReference type="Proteomes" id="UP000053791">
    <property type="component" value="Unassembled WGS sequence"/>
</dbReference>
<accession>A0A0X3TXR0</accession>
<reference evidence="2 3" key="1">
    <citation type="submission" date="2015-12" db="EMBL/GenBank/DDBJ databases">
        <authorList>
            <person name="Shamseldin A."/>
            <person name="Moawad H."/>
            <person name="Abd El-Rahim W.M."/>
            <person name="Sadowsky M.J."/>
        </authorList>
    </citation>
    <scope>NUCLEOTIDE SEQUENCE [LARGE SCALE GENOMIC DNA]</scope>
    <source>
        <strain evidence="2 3">ZGT118</strain>
    </source>
</reference>
<sequence length="184" mass="20829">MANLLKTMATAGALWSSTLWADPLAGTKTVWLVDGEGRRTEIATVTFSPGGEETGYAIDWNEDVFSDHFLSMRPFKCLEGPDKHWCHVPYPYDIRRQVSPDDLTDLEYDFLFLWKGASEYGINMWNGVYYRLEASGDRLTGRLHELDMDLLSAPPAPGTLRPLSEGDLHEADPDSHWLPRLLIE</sequence>
<gene>
    <name evidence="2" type="ORF">AVO45_05660</name>
</gene>
<feature type="chain" id="PRO_5007054560" description="DUF2147 domain-containing protein" evidence="1">
    <location>
        <begin position="22"/>
        <end position="184"/>
    </location>
</feature>